<evidence type="ECO:0000313" key="1">
    <source>
        <dbReference type="EMBL" id="SHG03919.1"/>
    </source>
</evidence>
<dbReference type="AlphaFoldDB" id="A0A1M5GJL8"/>
<dbReference type="EMBL" id="FQUC01000014">
    <property type="protein sequence ID" value="SHG03919.1"/>
    <property type="molecule type" value="Genomic_DNA"/>
</dbReference>
<gene>
    <name evidence="1" type="ORF">SAMN05444362_11437</name>
</gene>
<keyword evidence="2" id="KW-1185">Reference proteome</keyword>
<organism evidence="1 2">
    <name type="scientific">Dysgonomonas macrotermitis</name>
    <dbReference type="NCBI Taxonomy" id="1346286"/>
    <lineage>
        <taxon>Bacteria</taxon>
        <taxon>Pseudomonadati</taxon>
        <taxon>Bacteroidota</taxon>
        <taxon>Bacteroidia</taxon>
        <taxon>Bacteroidales</taxon>
        <taxon>Dysgonomonadaceae</taxon>
        <taxon>Dysgonomonas</taxon>
    </lineage>
</organism>
<accession>A0A1M5GJL8</accession>
<evidence type="ECO:0000313" key="2">
    <source>
        <dbReference type="Proteomes" id="UP000184480"/>
    </source>
</evidence>
<sequence length="364" mass="39961">MEMITIWKQPNSHLLMNKNRISFLLSVICFALTQVTNAQLAFSGWSNNYTSINSFQGKTVTDAMAVRFTYSGTNLNESNWKVSVSVQNAIMSTDGSAQFPADKIVFIPLNTSGQAQPKAIPTVQEIGMPASVPLSGGSEVYLVPRSNAPLYNVSSYNSYYDLQLHYNLQIMPGAYLKDLQGGYTQKTYILALTFRAYGDNNKMLGSYQQTYQIDVFNLIDTYTEDNLYSIVISGQAQNGFLELKTLADYANGAKAVYSNGLIVSSNMGYQVSVRSVASQFTSSNGSTLPLNSVKMQLVPTGSNTASTGTIDLSNVAQIISVGSSTNKTPAYYDIQYWTKPSDQQLIEADMAEYSTTLLYEITPK</sequence>
<name>A0A1M5GJL8_9BACT</name>
<proteinExistence type="predicted"/>
<reference evidence="2" key="1">
    <citation type="submission" date="2016-11" db="EMBL/GenBank/DDBJ databases">
        <authorList>
            <person name="Varghese N."/>
            <person name="Submissions S."/>
        </authorList>
    </citation>
    <scope>NUCLEOTIDE SEQUENCE [LARGE SCALE GENOMIC DNA]</scope>
    <source>
        <strain evidence="2">DSM 27370</strain>
    </source>
</reference>
<dbReference type="Proteomes" id="UP000184480">
    <property type="component" value="Unassembled WGS sequence"/>
</dbReference>
<dbReference type="STRING" id="1346286.SAMN05444362_11437"/>
<protein>
    <submittedName>
        <fullName evidence="1">Uncharacterized protein</fullName>
    </submittedName>
</protein>